<reference evidence="2 3" key="1">
    <citation type="submission" date="2014-09" db="EMBL/GenBank/DDBJ databases">
        <authorList>
            <person name="Ellenberger Sabrina"/>
        </authorList>
    </citation>
    <scope>NUCLEOTIDE SEQUENCE [LARGE SCALE GENOMIC DNA]</scope>
    <source>
        <strain evidence="2 3">CBS 412.66</strain>
    </source>
</reference>
<dbReference type="InterPro" id="IPR036397">
    <property type="entry name" value="RNaseH_sf"/>
</dbReference>
<dbReference type="OrthoDB" id="2416077at2759"/>
<dbReference type="AlphaFoldDB" id="A0A0B7N2T4"/>
<name>A0A0B7N2T4_9FUNG</name>
<protein>
    <recommendedName>
        <fullName evidence="1">Transposase Tc1-like domain-containing protein</fullName>
    </recommendedName>
</protein>
<evidence type="ECO:0000313" key="3">
    <source>
        <dbReference type="Proteomes" id="UP000054107"/>
    </source>
</evidence>
<gene>
    <name evidence="2" type="primary">PARPA_03269.1 scaffold 7241</name>
</gene>
<keyword evidence="3" id="KW-1185">Reference proteome</keyword>
<evidence type="ECO:0000313" key="2">
    <source>
        <dbReference type="EMBL" id="CEP09718.1"/>
    </source>
</evidence>
<organism evidence="2 3">
    <name type="scientific">Parasitella parasitica</name>
    <dbReference type="NCBI Taxonomy" id="35722"/>
    <lineage>
        <taxon>Eukaryota</taxon>
        <taxon>Fungi</taxon>
        <taxon>Fungi incertae sedis</taxon>
        <taxon>Mucoromycota</taxon>
        <taxon>Mucoromycotina</taxon>
        <taxon>Mucoromycetes</taxon>
        <taxon>Mucorales</taxon>
        <taxon>Mucorineae</taxon>
        <taxon>Mucoraceae</taxon>
        <taxon>Parasitella</taxon>
    </lineage>
</organism>
<feature type="domain" description="Transposase Tc1-like" evidence="1">
    <location>
        <begin position="63"/>
        <end position="137"/>
    </location>
</feature>
<sequence length="340" mass="39498">MTLTDVTNSNLESRKQLDDYTCGFITGIYLAKQNISQISHNKTGTGVIVKRSGRLLKLSKRDQRAVVRNFREQPFISFVEHTAKLRELKEAGINIHTQTLSIYARRNEFGSYSPASLPMLKPAQIKKRLAWAQEKMNWKPEQSRRVIWSDESKFNSSHFLPWLQNLSLEHLKEFIFQEDGASCHTGKYATRYKQRCQIQGFDFRSPQNPDLNLIEHVWAYLERRTETRRHQLKTVDQLETCLNECAVLKPDEKLSVNEACSEVRESKSKYKDKDFKSHVEDIFHFTKLITEGDFDEAEDKLNVLDLPSHIKTILYALLVPKFADARNDKPVQTLDICSCI</sequence>
<dbReference type="InterPro" id="IPR002492">
    <property type="entry name" value="Transposase_Tc1-like"/>
</dbReference>
<dbReference type="GO" id="GO:0015074">
    <property type="term" value="P:DNA integration"/>
    <property type="evidence" value="ECO:0007669"/>
    <property type="project" value="InterPro"/>
</dbReference>
<dbReference type="InterPro" id="IPR052338">
    <property type="entry name" value="Transposase_5"/>
</dbReference>
<accession>A0A0B7N2T4</accession>
<dbReference type="GO" id="GO:0006313">
    <property type="term" value="P:DNA transposition"/>
    <property type="evidence" value="ECO:0007669"/>
    <property type="project" value="InterPro"/>
</dbReference>
<dbReference type="EMBL" id="LN722188">
    <property type="protein sequence ID" value="CEP09718.1"/>
    <property type="molecule type" value="Genomic_DNA"/>
</dbReference>
<dbReference type="PANTHER" id="PTHR23022:SF119">
    <property type="entry name" value="TC1-LIKE TRANSPOSASE DDE DOMAIN-CONTAINING PROTEIN"/>
    <property type="match status" value="1"/>
</dbReference>
<evidence type="ECO:0000259" key="1">
    <source>
        <dbReference type="Pfam" id="PF01498"/>
    </source>
</evidence>
<dbReference type="Pfam" id="PF01498">
    <property type="entry name" value="HTH_Tnp_Tc3_2"/>
    <property type="match status" value="1"/>
</dbReference>
<proteinExistence type="predicted"/>
<dbReference type="Gene3D" id="3.30.420.10">
    <property type="entry name" value="Ribonuclease H-like superfamily/Ribonuclease H"/>
    <property type="match status" value="2"/>
</dbReference>
<dbReference type="GO" id="GO:0003677">
    <property type="term" value="F:DNA binding"/>
    <property type="evidence" value="ECO:0007669"/>
    <property type="project" value="InterPro"/>
</dbReference>
<dbReference type="STRING" id="35722.A0A0B7N2T4"/>
<dbReference type="Proteomes" id="UP000054107">
    <property type="component" value="Unassembled WGS sequence"/>
</dbReference>
<dbReference type="PANTHER" id="PTHR23022">
    <property type="entry name" value="TRANSPOSABLE ELEMENT-RELATED"/>
    <property type="match status" value="1"/>
</dbReference>